<feature type="transmembrane region" description="Helical" evidence="8">
    <location>
        <begin position="375"/>
        <end position="397"/>
    </location>
</feature>
<comment type="subcellular location">
    <subcellularLocation>
        <location evidence="1">Membrane</location>
        <topology evidence="1">Multi-pass membrane protein</topology>
    </subcellularLocation>
</comment>
<protein>
    <submittedName>
        <fullName evidence="10">Putative MFS transporter</fullName>
    </submittedName>
</protein>
<dbReference type="InterPro" id="IPR050930">
    <property type="entry name" value="MFS_Vesicular_Transporter"/>
</dbReference>
<proteinExistence type="inferred from homology"/>
<dbReference type="SUPFAM" id="SSF103473">
    <property type="entry name" value="MFS general substrate transporter"/>
    <property type="match status" value="1"/>
</dbReference>
<keyword evidence="4 8" id="KW-0812">Transmembrane</keyword>
<dbReference type="STRING" id="1388766.A0A017S5N3"/>
<organism evidence="10 11">
    <name type="scientific">Aspergillus ruber (strain CBS 135680)</name>
    <dbReference type="NCBI Taxonomy" id="1388766"/>
    <lineage>
        <taxon>Eukaryota</taxon>
        <taxon>Fungi</taxon>
        <taxon>Dikarya</taxon>
        <taxon>Ascomycota</taxon>
        <taxon>Pezizomycotina</taxon>
        <taxon>Eurotiomycetes</taxon>
        <taxon>Eurotiomycetidae</taxon>
        <taxon>Eurotiales</taxon>
        <taxon>Aspergillaceae</taxon>
        <taxon>Aspergillus</taxon>
        <taxon>Aspergillus subgen. Aspergillus</taxon>
    </lineage>
</organism>
<dbReference type="CDD" id="cd17325">
    <property type="entry name" value="MFS_MdtG_SLC18_like"/>
    <property type="match status" value="1"/>
</dbReference>
<dbReference type="Gene3D" id="1.20.1250.20">
    <property type="entry name" value="MFS general substrate transporter like domains"/>
    <property type="match status" value="1"/>
</dbReference>
<dbReference type="GO" id="GO:0016020">
    <property type="term" value="C:membrane"/>
    <property type="evidence" value="ECO:0007669"/>
    <property type="project" value="UniProtKB-SubCell"/>
</dbReference>
<comment type="similarity">
    <text evidence="2">Belongs to the major facilitator superfamily. Vesicular transporter family.</text>
</comment>
<dbReference type="Proteomes" id="UP000019804">
    <property type="component" value="Unassembled WGS sequence"/>
</dbReference>
<feature type="compositionally biased region" description="Basic and acidic residues" evidence="7">
    <location>
        <begin position="494"/>
        <end position="506"/>
    </location>
</feature>
<dbReference type="RefSeq" id="XP_040636036.1">
    <property type="nucleotide sequence ID" value="XM_040782698.1"/>
</dbReference>
<feature type="transmembrane region" description="Helical" evidence="8">
    <location>
        <begin position="298"/>
        <end position="316"/>
    </location>
</feature>
<sequence length="506" mass="54234">MTPFKSRKHEPWQWQLRSSQSFIVIVVSLAMLMDMFMYGMIVPIMPTAIVTRAGVPDEEKVFWTSVLLICESGTAFITSPLFGYFVDVSRSRQFPFLVGLLLLTISMIFLTVSRSMTGFIVGRLLQGGAAGMVNVAGLALVVDVVDKEHLGEILGYLGTASMIGIISGPPLAGLVYYAGGYYAVCALAFAMIAVDLVLRVVVIEKRAVDRLVKPADSPADGGDNDDIMEVSRNGYASFPRAQIEDAVPQSGSKGGFAILTLLKQPRMLITLWAFMAEGIVTASFDATLVSFVEKTFGWGPFEGGIVFLLLAIPALFDPVFGKSHSFPCLLHTNIYSGNLTDRYGVRIMAILSFTTATPVLLSLQFVQNNVLSHKILLPTLVTLAGLATDLAQPALFLETQLVVDSMEARNPGIFGEKGAVAQAFSLQVMASFAGLMLGPMVGGFLSDRFGWSAMAWSLGLLTAVTAGPMVFLSGAGASSAGSDIDTNYGDEERDAGQREPLLEGGR</sequence>
<feature type="transmembrane region" description="Helical" evidence="8">
    <location>
        <begin position="343"/>
        <end position="363"/>
    </location>
</feature>
<dbReference type="InterPro" id="IPR011701">
    <property type="entry name" value="MFS"/>
</dbReference>
<evidence type="ECO:0000256" key="2">
    <source>
        <dbReference type="ARBA" id="ARBA00006829"/>
    </source>
</evidence>
<dbReference type="PANTHER" id="PTHR23506">
    <property type="entry name" value="GH10249P"/>
    <property type="match status" value="1"/>
</dbReference>
<dbReference type="EMBL" id="KK088437">
    <property type="protein sequence ID" value="EYE92348.1"/>
    <property type="molecule type" value="Genomic_DNA"/>
</dbReference>
<feature type="transmembrane region" description="Helical" evidence="8">
    <location>
        <begin position="21"/>
        <end position="41"/>
    </location>
</feature>
<feature type="transmembrane region" description="Helical" evidence="8">
    <location>
        <begin position="269"/>
        <end position="292"/>
    </location>
</feature>
<evidence type="ECO:0000259" key="9">
    <source>
        <dbReference type="PROSITE" id="PS50850"/>
    </source>
</evidence>
<dbReference type="OrthoDB" id="5086884at2759"/>
<keyword evidence="3" id="KW-0813">Transport</keyword>
<feature type="transmembrane region" description="Helical" evidence="8">
    <location>
        <begin position="154"/>
        <end position="175"/>
    </location>
</feature>
<evidence type="ECO:0000256" key="1">
    <source>
        <dbReference type="ARBA" id="ARBA00004141"/>
    </source>
</evidence>
<evidence type="ECO:0000256" key="8">
    <source>
        <dbReference type="SAM" id="Phobius"/>
    </source>
</evidence>
<keyword evidence="5 8" id="KW-1133">Transmembrane helix</keyword>
<dbReference type="InterPro" id="IPR001958">
    <property type="entry name" value="Tet-R_TetA/multi-R_MdtG-like"/>
</dbReference>
<accession>A0A017S5N3</accession>
<feature type="transmembrane region" description="Helical" evidence="8">
    <location>
        <begin position="61"/>
        <end position="82"/>
    </location>
</feature>
<dbReference type="PROSITE" id="PS50850">
    <property type="entry name" value="MFS"/>
    <property type="match status" value="1"/>
</dbReference>
<gene>
    <name evidence="10" type="ORF">EURHEDRAFT_415474</name>
</gene>
<feature type="domain" description="Major facilitator superfamily (MFS) profile" evidence="9">
    <location>
        <begin position="23"/>
        <end position="477"/>
    </location>
</feature>
<evidence type="ECO:0000256" key="4">
    <source>
        <dbReference type="ARBA" id="ARBA00022692"/>
    </source>
</evidence>
<dbReference type="InterPro" id="IPR020846">
    <property type="entry name" value="MFS_dom"/>
</dbReference>
<dbReference type="InterPro" id="IPR036259">
    <property type="entry name" value="MFS_trans_sf"/>
</dbReference>
<feature type="region of interest" description="Disordered" evidence="7">
    <location>
        <begin position="477"/>
        <end position="506"/>
    </location>
</feature>
<evidence type="ECO:0000256" key="5">
    <source>
        <dbReference type="ARBA" id="ARBA00022989"/>
    </source>
</evidence>
<evidence type="ECO:0000313" key="11">
    <source>
        <dbReference type="Proteomes" id="UP000019804"/>
    </source>
</evidence>
<dbReference type="Pfam" id="PF07690">
    <property type="entry name" value="MFS_1"/>
    <property type="match status" value="1"/>
</dbReference>
<feature type="transmembrane region" description="Helical" evidence="8">
    <location>
        <begin position="181"/>
        <end position="202"/>
    </location>
</feature>
<keyword evidence="11" id="KW-1185">Reference proteome</keyword>
<reference evidence="11" key="1">
    <citation type="journal article" date="2014" name="Nat. Commun.">
        <title>Genomic adaptations of the halophilic Dead Sea filamentous fungus Eurotium rubrum.</title>
        <authorList>
            <person name="Kis-Papo T."/>
            <person name="Weig A.R."/>
            <person name="Riley R."/>
            <person name="Persoh D."/>
            <person name="Salamov A."/>
            <person name="Sun H."/>
            <person name="Lipzen A."/>
            <person name="Wasser S.P."/>
            <person name="Rambold G."/>
            <person name="Grigoriev I.V."/>
            <person name="Nevo E."/>
        </authorList>
    </citation>
    <scope>NUCLEOTIDE SEQUENCE [LARGE SCALE GENOMIC DNA]</scope>
    <source>
        <strain evidence="11">CBS 135680</strain>
    </source>
</reference>
<dbReference type="GeneID" id="63697822"/>
<keyword evidence="6 8" id="KW-0472">Membrane</keyword>
<feature type="transmembrane region" description="Helical" evidence="8">
    <location>
        <begin position="449"/>
        <end position="472"/>
    </location>
</feature>
<name>A0A017S5N3_ASPRC</name>
<dbReference type="GO" id="GO:0022857">
    <property type="term" value="F:transmembrane transporter activity"/>
    <property type="evidence" value="ECO:0007669"/>
    <property type="project" value="InterPro"/>
</dbReference>
<evidence type="ECO:0000313" key="10">
    <source>
        <dbReference type="EMBL" id="EYE92348.1"/>
    </source>
</evidence>
<dbReference type="HOGENOM" id="CLU_001265_51_3_1"/>
<feature type="transmembrane region" description="Helical" evidence="8">
    <location>
        <begin position="94"/>
        <end position="112"/>
    </location>
</feature>
<evidence type="ECO:0000256" key="7">
    <source>
        <dbReference type="SAM" id="MobiDB-lite"/>
    </source>
</evidence>
<dbReference type="AlphaFoldDB" id="A0A017S5N3"/>
<evidence type="ECO:0000256" key="3">
    <source>
        <dbReference type="ARBA" id="ARBA00022448"/>
    </source>
</evidence>
<dbReference type="PRINTS" id="PR01035">
    <property type="entry name" value="TCRTETA"/>
</dbReference>
<feature type="transmembrane region" description="Helical" evidence="8">
    <location>
        <begin position="418"/>
        <end position="437"/>
    </location>
</feature>
<feature type="transmembrane region" description="Helical" evidence="8">
    <location>
        <begin position="124"/>
        <end position="142"/>
    </location>
</feature>
<evidence type="ECO:0000256" key="6">
    <source>
        <dbReference type="ARBA" id="ARBA00023136"/>
    </source>
</evidence>
<dbReference type="PANTHER" id="PTHR23506:SF29">
    <property type="entry name" value="TRANSPORTER, PUTATIVE (AFU_ORTHOLOGUE AFUA_2G10530)-RELATED"/>
    <property type="match status" value="1"/>
</dbReference>